<sequence>MVCASVLPFHTRTCIVIFHSGKTCVIFRHTGRLLLWFAGLPDVPGTVRGILDLLTGCASFRGAVRGIFFLTAGVASISSLEVGRHCPGEAVRRSSGRTVGVASSGVFPDQRAVNFSLRNKLCVELFGAHAV</sequence>
<accession>A0AAV7NDN6</accession>
<dbReference type="EMBL" id="JANPWB010000012">
    <property type="protein sequence ID" value="KAJ1113274.1"/>
    <property type="molecule type" value="Genomic_DNA"/>
</dbReference>
<reference evidence="1" key="1">
    <citation type="journal article" date="2022" name="bioRxiv">
        <title>Sequencing and chromosome-scale assembly of the giantPleurodeles waltlgenome.</title>
        <authorList>
            <person name="Brown T."/>
            <person name="Elewa A."/>
            <person name="Iarovenko S."/>
            <person name="Subramanian E."/>
            <person name="Araus A.J."/>
            <person name="Petzold A."/>
            <person name="Susuki M."/>
            <person name="Suzuki K.-i.T."/>
            <person name="Hayashi T."/>
            <person name="Toyoda A."/>
            <person name="Oliveira C."/>
            <person name="Osipova E."/>
            <person name="Leigh N.D."/>
            <person name="Simon A."/>
            <person name="Yun M.H."/>
        </authorList>
    </citation>
    <scope>NUCLEOTIDE SEQUENCE</scope>
    <source>
        <strain evidence="1">20211129_DDA</strain>
        <tissue evidence="1">Liver</tissue>
    </source>
</reference>
<organism evidence="1 2">
    <name type="scientific">Pleurodeles waltl</name>
    <name type="common">Iberian ribbed newt</name>
    <dbReference type="NCBI Taxonomy" id="8319"/>
    <lineage>
        <taxon>Eukaryota</taxon>
        <taxon>Metazoa</taxon>
        <taxon>Chordata</taxon>
        <taxon>Craniata</taxon>
        <taxon>Vertebrata</taxon>
        <taxon>Euteleostomi</taxon>
        <taxon>Amphibia</taxon>
        <taxon>Batrachia</taxon>
        <taxon>Caudata</taxon>
        <taxon>Salamandroidea</taxon>
        <taxon>Salamandridae</taxon>
        <taxon>Pleurodelinae</taxon>
        <taxon>Pleurodeles</taxon>
    </lineage>
</organism>
<evidence type="ECO:0000313" key="2">
    <source>
        <dbReference type="Proteomes" id="UP001066276"/>
    </source>
</evidence>
<dbReference type="Proteomes" id="UP001066276">
    <property type="component" value="Chromosome 8"/>
</dbReference>
<proteinExistence type="predicted"/>
<evidence type="ECO:0000313" key="1">
    <source>
        <dbReference type="EMBL" id="KAJ1113274.1"/>
    </source>
</evidence>
<dbReference type="AlphaFoldDB" id="A0AAV7NDN6"/>
<keyword evidence="2" id="KW-1185">Reference proteome</keyword>
<gene>
    <name evidence="1" type="ORF">NDU88_001528</name>
</gene>
<name>A0AAV7NDN6_PLEWA</name>
<comment type="caution">
    <text evidence="1">The sequence shown here is derived from an EMBL/GenBank/DDBJ whole genome shotgun (WGS) entry which is preliminary data.</text>
</comment>
<protein>
    <submittedName>
        <fullName evidence="1">Uncharacterized protein</fullName>
    </submittedName>
</protein>